<keyword evidence="3" id="KW-1185">Reference proteome</keyword>
<feature type="compositionally biased region" description="Basic and acidic residues" evidence="1">
    <location>
        <begin position="80"/>
        <end position="98"/>
    </location>
</feature>
<evidence type="ECO:0000256" key="1">
    <source>
        <dbReference type="SAM" id="MobiDB-lite"/>
    </source>
</evidence>
<feature type="region of interest" description="Disordered" evidence="1">
    <location>
        <begin position="132"/>
        <end position="157"/>
    </location>
</feature>
<feature type="compositionally biased region" description="Basic and acidic residues" evidence="1">
    <location>
        <begin position="1"/>
        <end position="12"/>
    </location>
</feature>
<gene>
    <name evidence="2" type="ORF">G5I_12082</name>
</gene>
<dbReference type="InParanoid" id="F4X1C3"/>
<sequence>MRPLEDARKEGMHSAVKGPPSDPGLYPDIPDASITFTGSRENVKRTQHSTRPAELPQYTLYVEERKGNQEARSFAAGPPHEVRREEGKKGAQVSEKGRDLRARLASDLSLAQATYPSQEMHLARRGRRYVVNVPDRHNGAPQRTLNRKSAWKLRAGG</sequence>
<reference evidence="2" key="1">
    <citation type="submission" date="2011-02" db="EMBL/GenBank/DDBJ databases">
        <title>The genome of the leaf-cutting ant Acromyrmex echinatior suggests key adaptations to social evolution and fungus farming.</title>
        <authorList>
            <person name="Nygaard S."/>
            <person name="Zhang G."/>
        </authorList>
    </citation>
    <scope>NUCLEOTIDE SEQUENCE</scope>
</reference>
<feature type="region of interest" description="Disordered" evidence="1">
    <location>
        <begin position="1"/>
        <end position="55"/>
    </location>
</feature>
<proteinExistence type="predicted"/>
<evidence type="ECO:0000313" key="3">
    <source>
        <dbReference type="Proteomes" id="UP000007755"/>
    </source>
</evidence>
<feature type="region of interest" description="Disordered" evidence="1">
    <location>
        <begin position="67"/>
        <end position="98"/>
    </location>
</feature>
<name>F4X1C3_ACREC</name>
<dbReference type="Proteomes" id="UP000007755">
    <property type="component" value="Unassembled WGS sequence"/>
</dbReference>
<protein>
    <submittedName>
        <fullName evidence="2">Uncharacterized protein</fullName>
    </submittedName>
</protein>
<dbReference type="EMBL" id="GL888528">
    <property type="protein sequence ID" value="EGI59795.1"/>
    <property type="molecule type" value="Genomic_DNA"/>
</dbReference>
<accession>F4X1C3</accession>
<evidence type="ECO:0000313" key="2">
    <source>
        <dbReference type="EMBL" id="EGI59795.1"/>
    </source>
</evidence>
<organism evidence="3">
    <name type="scientific">Acromyrmex echinatior</name>
    <name type="common">Panamanian leafcutter ant</name>
    <name type="synonym">Acromyrmex octospinosus echinatior</name>
    <dbReference type="NCBI Taxonomy" id="103372"/>
    <lineage>
        <taxon>Eukaryota</taxon>
        <taxon>Metazoa</taxon>
        <taxon>Ecdysozoa</taxon>
        <taxon>Arthropoda</taxon>
        <taxon>Hexapoda</taxon>
        <taxon>Insecta</taxon>
        <taxon>Pterygota</taxon>
        <taxon>Neoptera</taxon>
        <taxon>Endopterygota</taxon>
        <taxon>Hymenoptera</taxon>
        <taxon>Apocrita</taxon>
        <taxon>Aculeata</taxon>
        <taxon>Formicoidea</taxon>
        <taxon>Formicidae</taxon>
        <taxon>Myrmicinae</taxon>
        <taxon>Acromyrmex</taxon>
    </lineage>
</organism>
<dbReference type="AlphaFoldDB" id="F4X1C3"/>